<proteinExistence type="predicted"/>
<dbReference type="Proteomes" id="UP001174210">
    <property type="component" value="Unassembled WGS sequence"/>
</dbReference>
<reference evidence="4" key="1">
    <citation type="submission" date="2023-03" db="EMBL/GenBank/DDBJ databases">
        <title>MT1 and MT2 Draft Genomes of Novel Species.</title>
        <authorList>
            <person name="Venkateswaran K."/>
        </authorList>
    </citation>
    <scope>NUCLEOTIDE SEQUENCE</scope>
    <source>
        <strain evidence="4">F6_8S_P_1A</strain>
    </source>
</reference>
<evidence type="ECO:0000256" key="2">
    <source>
        <dbReference type="ARBA" id="ARBA00022679"/>
    </source>
</evidence>
<comment type="caution">
    <text evidence="4">The sequence shown here is derived from an EMBL/GenBank/DDBJ whole genome shotgun (WGS) entry which is preliminary data.</text>
</comment>
<evidence type="ECO:0000256" key="1">
    <source>
        <dbReference type="ARBA" id="ARBA00022676"/>
    </source>
</evidence>
<dbReference type="SUPFAM" id="SSF53756">
    <property type="entry name" value="UDP-Glycosyltransferase/glycogen phosphorylase"/>
    <property type="match status" value="1"/>
</dbReference>
<keyword evidence="2 4" id="KW-0808">Transferase</keyword>
<dbReference type="Pfam" id="PF13692">
    <property type="entry name" value="Glyco_trans_1_4"/>
    <property type="match status" value="1"/>
</dbReference>
<evidence type="ECO:0000259" key="3">
    <source>
        <dbReference type="Pfam" id="PF13579"/>
    </source>
</evidence>
<keyword evidence="1 4" id="KW-0328">Glycosyltransferase</keyword>
<gene>
    <name evidence="4" type="ORF">P5G59_08155</name>
</gene>
<dbReference type="InterPro" id="IPR028098">
    <property type="entry name" value="Glyco_trans_4-like_N"/>
</dbReference>
<keyword evidence="5" id="KW-1185">Reference proteome</keyword>
<dbReference type="EMBL" id="JAROCB010000002">
    <property type="protein sequence ID" value="MDN4597111.1"/>
    <property type="molecule type" value="Genomic_DNA"/>
</dbReference>
<name>A0ABT8IWB9_9MICO</name>
<feature type="domain" description="Glycosyltransferase subfamily 4-like N-terminal" evidence="3">
    <location>
        <begin position="24"/>
        <end position="163"/>
    </location>
</feature>
<organism evidence="4 5">
    <name type="scientific">Leifsonia virtsii</name>
    <dbReference type="NCBI Taxonomy" id="3035915"/>
    <lineage>
        <taxon>Bacteria</taxon>
        <taxon>Bacillati</taxon>
        <taxon>Actinomycetota</taxon>
        <taxon>Actinomycetes</taxon>
        <taxon>Micrococcales</taxon>
        <taxon>Microbacteriaceae</taxon>
        <taxon>Leifsonia</taxon>
    </lineage>
</organism>
<accession>A0ABT8IWB9</accession>
<evidence type="ECO:0000313" key="4">
    <source>
        <dbReference type="EMBL" id="MDN4597111.1"/>
    </source>
</evidence>
<dbReference type="Pfam" id="PF13579">
    <property type="entry name" value="Glyco_trans_4_4"/>
    <property type="match status" value="1"/>
</dbReference>
<evidence type="ECO:0000313" key="5">
    <source>
        <dbReference type="Proteomes" id="UP001174210"/>
    </source>
</evidence>
<dbReference type="RefSeq" id="WP_301217775.1">
    <property type="nucleotide sequence ID" value="NZ_JAROCB010000002.1"/>
</dbReference>
<sequence length="387" mass="41557">MTQASRRRPSHTVLVAHPSAELYGSDRVMLESVSGLVDDGWRVVVTVPSDGPLLSELRARGASVELCPSPVLRKNVLTPRGFARFVATSLSSTVHGMSLLRRERPALVYVNTITVPLWPVLARLAGVPVLTHVHEGEASASRLMRRLLALPLFLSRTLLVNSRFSAGVLSTSFESLGRRAQVVYNAVPGPSRRTPPRTTLAGPLRVTYIGRLSPRKGVDVAVDAVARLRDRGVHAELDVVGSVFPGYEWYQEELASSVGSKDLDGRVRFHGFQPSVWDIVGSGDVVVVPSRVDEPFGNTAVEALLAARPVIASATSGLLEATAGYQAAVTVRPDDAAALADALERTVGAWEATAEAVTADAEEAERRHSVATYRSRIAALARATARR</sequence>
<dbReference type="PANTHER" id="PTHR12526">
    <property type="entry name" value="GLYCOSYLTRANSFERASE"/>
    <property type="match status" value="1"/>
</dbReference>
<dbReference type="EC" id="2.4.-.-" evidence="4"/>
<dbReference type="Gene3D" id="3.40.50.2000">
    <property type="entry name" value="Glycogen Phosphorylase B"/>
    <property type="match status" value="2"/>
</dbReference>
<protein>
    <submittedName>
        <fullName evidence="4">Glycosyltransferase</fullName>
        <ecNumber evidence="4">2.4.-.-</ecNumber>
    </submittedName>
</protein>
<dbReference type="GO" id="GO:0016757">
    <property type="term" value="F:glycosyltransferase activity"/>
    <property type="evidence" value="ECO:0007669"/>
    <property type="project" value="UniProtKB-KW"/>
</dbReference>